<sequence>MNQRQMKPQMSQQMSQQNALASGQIPFTFKLKNIENKRLLWCSGFPDFRFPVKHAKRVRNLQPHSLQGSDYIACFILFIGFAFHYESNCKLYVPNKKQCLMLAYFLM</sequence>
<protein>
    <submittedName>
        <fullName evidence="1">Uncharacterized protein</fullName>
    </submittedName>
</protein>
<keyword evidence="2" id="KW-1185">Reference proteome</keyword>
<dbReference type="Proteomes" id="UP001056120">
    <property type="component" value="Linkage Group LG04"/>
</dbReference>
<reference evidence="1 2" key="2">
    <citation type="journal article" date="2022" name="Mol. Ecol. Resour.">
        <title>The genomes of chicory, endive, great burdock and yacon provide insights into Asteraceae paleo-polyploidization history and plant inulin production.</title>
        <authorList>
            <person name="Fan W."/>
            <person name="Wang S."/>
            <person name="Wang H."/>
            <person name="Wang A."/>
            <person name="Jiang F."/>
            <person name="Liu H."/>
            <person name="Zhao H."/>
            <person name="Xu D."/>
            <person name="Zhang Y."/>
        </authorList>
    </citation>
    <scope>NUCLEOTIDE SEQUENCE [LARGE SCALE GENOMIC DNA]</scope>
    <source>
        <strain evidence="2">cv. Yunnan</strain>
        <tissue evidence="1">Leaves</tissue>
    </source>
</reference>
<reference evidence="2" key="1">
    <citation type="journal article" date="2022" name="Mol. Ecol. Resour.">
        <title>The genomes of chicory, endive, great burdock and yacon provide insights into Asteraceae palaeo-polyploidization history and plant inulin production.</title>
        <authorList>
            <person name="Fan W."/>
            <person name="Wang S."/>
            <person name="Wang H."/>
            <person name="Wang A."/>
            <person name="Jiang F."/>
            <person name="Liu H."/>
            <person name="Zhao H."/>
            <person name="Xu D."/>
            <person name="Zhang Y."/>
        </authorList>
    </citation>
    <scope>NUCLEOTIDE SEQUENCE [LARGE SCALE GENOMIC DNA]</scope>
    <source>
        <strain evidence="2">cv. Yunnan</strain>
    </source>
</reference>
<evidence type="ECO:0000313" key="1">
    <source>
        <dbReference type="EMBL" id="KAI3819746.1"/>
    </source>
</evidence>
<organism evidence="1 2">
    <name type="scientific">Smallanthus sonchifolius</name>
    <dbReference type="NCBI Taxonomy" id="185202"/>
    <lineage>
        <taxon>Eukaryota</taxon>
        <taxon>Viridiplantae</taxon>
        <taxon>Streptophyta</taxon>
        <taxon>Embryophyta</taxon>
        <taxon>Tracheophyta</taxon>
        <taxon>Spermatophyta</taxon>
        <taxon>Magnoliopsida</taxon>
        <taxon>eudicotyledons</taxon>
        <taxon>Gunneridae</taxon>
        <taxon>Pentapetalae</taxon>
        <taxon>asterids</taxon>
        <taxon>campanulids</taxon>
        <taxon>Asterales</taxon>
        <taxon>Asteraceae</taxon>
        <taxon>Asteroideae</taxon>
        <taxon>Heliantheae alliance</taxon>
        <taxon>Millerieae</taxon>
        <taxon>Smallanthus</taxon>
    </lineage>
</organism>
<comment type="caution">
    <text evidence="1">The sequence shown here is derived from an EMBL/GenBank/DDBJ whole genome shotgun (WGS) entry which is preliminary data.</text>
</comment>
<proteinExistence type="predicted"/>
<accession>A0ACB9JJ34</accession>
<evidence type="ECO:0000313" key="2">
    <source>
        <dbReference type="Proteomes" id="UP001056120"/>
    </source>
</evidence>
<gene>
    <name evidence="1" type="ORF">L1987_13594</name>
</gene>
<dbReference type="EMBL" id="CM042021">
    <property type="protein sequence ID" value="KAI3819746.1"/>
    <property type="molecule type" value="Genomic_DNA"/>
</dbReference>
<name>A0ACB9JJ34_9ASTR</name>